<protein>
    <submittedName>
        <fullName evidence="1">DUF1439 domain-containing protein</fullName>
    </submittedName>
</protein>
<gene>
    <name evidence="1" type="ORF">AACH00_17300</name>
</gene>
<sequence length="194" mass="21632">MTGKVLIQRRVVCRGLLCALPVGLAGCASLLVPPTLRWREDELNQLLASRFPQERQVLGLWSLTLSAPQVQLLGDQQQLRTALRLSVAERQGDGRRWQGEMVLDSALRYQPSDQTVRLRRVTVQSVRLERDQGGVLMQAQRVGTLLVEKLLEDAPLLKLSEQQQARLARAGVEPGEIRVTADALELTLVARRAT</sequence>
<dbReference type="PROSITE" id="PS51257">
    <property type="entry name" value="PROKAR_LIPOPROTEIN"/>
    <property type="match status" value="1"/>
</dbReference>
<proteinExistence type="predicted"/>
<organism evidence="1 2">
    <name type="scientific">Ideonella margarita</name>
    <dbReference type="NCBI Taxonomy" id="2984191"/>
    <lineage>
        <taxon>Bacteria</taxon>
        <taxon>Pseudomonadati</taxon>
        <taxon>Pseudomonadota</taxon>
        <taxon>Betaproteobacteria</taxon>
        <taxon>Burkholderiales</taxon>
        <taxon>Sphaerotilaceae</taxon>
        <taxon>Ideonella</taxon>
    </lineage>
</organism>
<dbReference type="RefSeq" id="WP_341400426.1">
    <property type="nucleotide sequence ID" value="NZ_JBBUTI010000013.1"/>
</dbReference>
<evidence type="ECO:0000313" key="2">
    <source>
        <dbReference type="Proteomes" id="UP001379945"/>
    </source>
</evidence>
<reference evidence="1 2" key="1">
    <citation type="submission" date="2024-04" db="EMBL/GenBank/DDBJ databases">
        <title>Novel species of the genus Ideonella isolated from streams.</title>
        <authorList>
            <person name="Lu H."/>
        </authorList>
    </citation>
    <scope>NUCLEOTIDE SEQUENCE [LARGE SCALE GENOMIC DNA]</scope>
    <source>
        <strain evidence="1 2">LYT19W</strain>
    </source>
</reference>
<dbReference type="EMBL" id="JBBUTI010000013">
    <property type="protein sequence ID" value="MEK8048113.1"/>
    <property type="molecule type" value="Genomic_DNA"/>
</dbReference>
<evidence type="ECO:0000313" key="1">
    <source>
        <dbReference type="EMBL" id="MEK8048113.1"/>
    </source>
</evidence>
<name>A0ABU9C8F9_9BURK</name>
<keyword evidence="2" id="KW-1185">Reference proteome</keyword>
<dbReference type="InterPro" id="IPR010835">
    <property type="entry name" value="DUF1439"/>
</dbReference>
<dbReference type="Pfam" id="PF07273">
    <property type="entry name" value="DUF1439"/>
    <property type="match status" value="1"/>
</dbReference>
<accession>A0ABU9C8F9</accession>
<comment type="caution">
    <text evidence="1">The sequence shown here is derived from an EMBL/GenBank/DDBJ whole genome shotgun (WGS) entry which is preliminary data.</text>
</comment>
<dbReference type="Gene3D" id="3.15.10.40">
    <property type="entry name" value="Uncharacterised protein PF07273, DUF1439"/>
    <property type="match status" value="1"/>
</dbReference>
<dbReference type="Proteomes" id="UP001379945">
    <property type="component" value="Unassembled WGS sequence"/>
</dbReference>